<accession>A0A7J3UYN1</accession>
<proteinExistence type="predicted"/>
<dbReference type="Gene3D" id="3.10.20.30">
    <property type="match status" value="1"/>
</dbReference>
<dbReference type="SUPFAM" id="SSF54285">
    <property type="entry name" value="MoaD/ThiS"/>
    <property type="match status" value="1"/>
</dbReference>
<dbReference type="Pfam" id="PF02597">
    <property type="entry name" value="ThiS"/>
    <property type="match status" value="1"/>
</dbReference>
<dbReference type="InterPro" id="IPR016155">
    <property type="entry name" value="Mopterin_synth/thiamin_S_b"/>
</dbReference>
<name>A0A7J3UYN1_9CREN</name>
<reference evidence="1" key="1">
    <citation type="journal article" date="2020" name="mSystems">
        <title>Genome- and Community-Level Interaction Insights into Carbon Utilization and Element Cycling Functions of Hydrothermarchaeota in Hydrothermal Sediment.</title>
        <authorList>
            <person name="Zhou Z."/>
            <person name="Liu Y."/>
            <person name="Xu W."/>
            <person name="Pan J."/>
            <person name="Luo Z.H."/>
            <person name="Li M."/>
        </authorList>
    </citation>
    <scope>NUCLEOTIDE SEQUENCE [LARGE SCALE GENOMIC DNA]</scope>
    <source>
        <strain evidence="1">SpSt-1038</strain>
    </source>
</reference>
<dbReference type="InterPro" id="IPR003749">
    <property type="entry name" value="ThiS/MoaD-like"/>
</dbReference>
<dbReference type="EMBL" id="DRVT01000018">
    <property type="protein sequence ID" value="HHI48884.1"/>
    <property type="molecule type" value="Genomic_DNA"/>
</dbReference>
<dbReference type="AlphaFoldDB" id="A0A7J3UYN1"/>
<dbReference type="CDD" id="cd17040">
    <property type="entry name" value="Ubl_MoaD_like"/>
    <property type="match status" value="1"/>
</dbReference>
<protein>
    <submittedName>
        <fullName evidence="1">MoaD/ThiS family protein</fullName>
    </submittedName>
</protein>
<comment type="caution">
    <text evidence="1">The sequence shown here is derived from an EMBL/GenBank/DDBJ whole genome shotgun (WGS) entry which is preliminary data.</text>
</comment>
<gene>
    <name evidence="1" type="ORF">ENL91_01785</name>
</gene>
<sequence length="91" mass="9881">MGTVCVRLFADLRERAGRDRAILEFSDRPSIKEVLEKVLAEIPSLEGTVFKNGKFDESYKVMSGKELVPPADFGKKLSDGTVAILPPVSGG</sequence>
<evidence type="ECO:0000313" key="1">
    <source>
        <dbReference type="EMBL" id="HHI48884.1"/>
    </source>
</evidence>
<organism evidence="1">
    <name type="scientific">Candidatus Methanosuratincola petrocarbonis</name>
    <name type="common">ex Vanwonterghem et al. 2016</name>
    <dbReference type="NCBI Taxonomy" id="1867261"/>
    <lineage>
        <taxon>Archaea</taxon>
        <taxon>Thermoproteota</taxon>
        <taxon>Methanosuratincolia</taxon>
        <taxon>Candidatus Methanomethylicales</taxon>
        <taxon>Candidatus Methanomethylicaceae</taxon>
        <taxon>Candidatus Methanosuratincola (ex Vanwonterghem et al. 2016)</taxon>
    </lineage>
</organism>
<dbReference type="InterPro" id="IPR012675">
    <property type="entry name" value="Beta-grasp_dom_sf"/>
</dbReference>